<dbReference type="Pfam" id="PF06221">
    <property type="entry name" value="zf-C2HC5"/>
    <property type="match status" value="1"/>
</dbReference>
<evidence type="ECO:0000313" key="2">
    <source>
        <dbReference type="EMBL" id="THH17881.1"/>
    </source>
</evidence>
<sequence length="198" mass="21344">MGSRLSARTHDLSSYTPICEHCGLILCTLNPPHLPCPHCSSSLLTPHARQFLISQVENEILQALAREEEGRQRAVEEARITAGAFPTLDSINDSGSGLRGAADVAPHKVLSLNSKTKKVTLSSYAPSASPLSRSVSLAEPEEEVAKYVLPPSKEIMFAQGGRQSATTWVDLFGESAVYVDVPKGTKERGTNSSKSRTR</sequence>
<accession>A0A4S4M155</accession>
<dbReference type="OrthoDB" id="338816at2759"/>
<dbReference type="AlphaFoldDB" id="A0A4S4M155"/>
<dbReference type="InterPro" id="IPR009349">
    <property type="entry name" value="TRIP4/RQT4_C2HC5_Znf"/>
</dbReference>
<dbReference type="Proteomes" id="UP000310158">
    <property type="component" value="Unassembled WGS sequence"/>
</dbReference>
<dbReference type="GO" id="GO:0072344">
    <property type="term" value="P:rescue of stalled ribosome"/>
    <property type="evidence" value="ECO:0007669"/>
    <property type="project" value="InterPro"/>
</dbReference>
<dbReference type="GO" id="GO:0008270">
    <property type="term" value="F:zinc ion binding"/>
    <property type="evidence" value="ECO:0007669"/>
    <property type="project" value="InterPro"/>
</dbReference>
<dbReference type="GO" id="GO:0180022">
    <property type="term" value="C:RQC-trigger complex"/>
    <property type="evidence" value="ECO:0007669"/>
    <property type="project" value="InterPro"/>
</dbReference>
<name>A0A4S4M155_9AGAM</name>
<evidence type="ECO:0000313" key="3">
    <source>
        <dbReference type="Proteomes" id="UP000310158"/>
    </source>
</evidence>
<protein>
    <recommendedName>
        <fullName evidence="1">TRIP4/RQT4 C2HC5-type zinc finger domain-containing protein</fullName>
    </recommendedName>
</protein>
<proteinExistence type="predicted"/>
<dbReference type="GO" id="GO:0005634">
    <property type="term" value="C:nucleus"/>
    <property type="evidence" value="ECO:0007669"/>
    <property type="project" value="InterPro"/>
</dbReference>
<comment type="caution">
    <text evidence="2">The sequence shown here is derived from an EMBL/GenBank/DDBJ whole genome shotgun (WGS) entry which is preliminary data.</text>
</comment>
<evidence type="ECO:0000259" key="1">
    <source>
        <dbReference type="Pfam" id="PF06221"/>
    </source>
</evidence>
<keyword evidence="3" id="KW-1185">Reference proteome</keyword>
<organism evidence="2 3">
    <name type="scientific">Bondarzewia mesenterica</name>
    <dbReference type="NCBI Taxonomy" id="1095465"/>
    <lineage>
        <taxon>Eukaryota</taxon>
        <taxon>Fungi</taxon>
        <taxon>Dikarya</taxon>
        <taxon>Basidiomycota</taxon>
        <taxon>Agaricomycotina</taxon>
        <taxon>Agaricomycetes</taxon>
        <taxon>Russulales</taxon>
        <taxon>Bondarzewiaceae</taxon>
        <taxon>Bondarzewia</taxon>
    </lineage>
</organism>
<gene>
    <name evidence="2" type="ORF">EW146_g3018</name>
</gene>
<reference evidence="2 3" key="1">
    <citation type="submission" date="2019-02" db="EMBL/GenBank/DDBJ databases">
        <title>Genome sequencing of the rare red list fungi Bondarzewia mesenterica.</title>
        <authorList>
            <person name="Buettner E."/>
            <person name="Kellner H."/>
        </authorList>
    </citation>
    <scope>NUCLEOTIDE SEQUENCE [LARGE SCALE GENOMIC DNA]</scope>
    <source>
        <strain evidence="2 3">DSM 108281</strain>
    </source>
</reference>
<feature type="domain" description="TRIP4/RQT4 C2HC5-type zinc finger" evidence="1">
    <location>
        <begin position="7"/>
        <end position="52"/>
    </location>
</feature>
<dbReference type="EMBL" id="SGPL01000094">
    <property type="protein sequence ID" value="THH17881.1"/>
    <property type="molecule type" value="Genomic_DNA"/>
</dbReference>